<proteinExistence type="predicted"/>
<dbReference type="EMBL" id="CAJVPS010004418">
    <property type="protein sequence ID" value="CAG8603411.1"/>
    <property type="molecule type" value="Genomic_DNA"/>
</dbReference>
<protein>
    <submittedName>
        <fullName evidence="1">166_t:CDS:1</fullName>
    </submittedName>
</protein>
<evidence type="ECO:0000313" key="1">
    <source>
        <dbReference type="EMBL" id="CAG8603411.1"/>
    </source>
</evidence>
<reference evidence="1" key="1">
    <citation type="submission" date="2021-06" db="EMBL/GenBank/DDBJ databases">
        <authorList>
            <person name="Kallberg Y."/>
            <person name="Tangrot J."/>
            <person name="Rosling A."/>
        </authorList>
    </citation>
    <scope>NUCLEOTIDE SEQUENCE</scope>
    <source>
        <strain evidence="1">FL130A</strain>
    </source>
</reference>
<gene>
    <name evidence="1" type="ORF">ALEPTO_LOCUS8243</name>
</gene>
<dbReference type="OrthoDB" id="9978173at2759"/>
<dbReference type="PANTHER" id="PTHR31252">
    <property type="entry name" value="DUF4419 DOMAIN-CONTAINING PROTEIN"/>
    <property type="match status" value="1"/>
</dbReference>
<comment type="caution">
    <text evidence="1">The sequence shown here is derived from an EMBL/GenBank/DDBJ whole genome shotgun (WGS) entry which is preliminary data.</text>
</comment>
<dbReference type="Proteomes" id="UP000789508">
    <property type="component" value="Unassembled WGS sequence"/>
</dbReference>
<organism evidence="1 2">
    <name type="scientific">Ambispora leptoticha</name>
    <dbReference type="NCBI Taxonomy" id="144679"/>
    <lineage>
        <taxon>Eukaryota</taxon>
        <taxon>Fungi</taxon>
        <taxon>Fungi incertae sedis</taxon>
        <taxon>Mucoromycota</taxon>
        <taxon>Glomeromycotina</taxon>
        <taxon>Glomeromycetes</taxon>
        <taxon>Archaeosporales</taxon>
        <taxon>Ambisporaceae</taxon>
        <taxon>Ambispora</taxon>
    </lineage>
</organism>
<keyword evidence="2" id="KW-1185">Reference proteome</keyword>
<dbReference type="AlphaFoldDB" id="A0A9N9CIX4"/>
<evidence type="ECO:0000313" key="2">
    <source>
        <dbReference type="Proteomes" id="UP000789508"/>
    </source>
</evidence>
<dbReference type="PANTHER" id="PTHR31252:SF11">
    <property type="entry name" value="DUF4419 DOMAIN-CONTAINING PROTEIN"/>
    <property type="match status" value="1"/>
</dbReference>
<accession>A0A9N9CIX4</accession>
<dbReference type="Pfam" id="PF14388">
    <property type="entry name" value="DUF4419"/>
    <property type="match status" value="1"/>
</dbReference>
<dbReference type="InterPro" id="IPR025533">
    <property type="entry name" value="DUF4419"/>
</dbReference>
<name>A0A9N9CIX4_9GLOM</name>
<sequence>MDLQKTLECDFSTSTTAEKTASRVILLDALKQYFNYGIRIRCDFWLDRLEPVIWKLVATYRGEIDEEFWSKHDNQWCNGWESFDTQLDLDLNFSAGFLGARQELVGSGDDAEV</sequence>